<dbReference type="GO" id="GO:0003700">
    <property type="term" value="F:DNA-binding transcription factor activity"/>
    <property type="evidence" value="ECO:0007669"/>
    <property type="project" value="InterPro"/>
</dbReference>
<dbReference type="PANTHER" id="PTHR43537">
    <property type="entry name" value="TRANSCRIPTIONAL REGULATOR, GNTR FAMILY"/>
    <property type="match status" value="1"/>
</dbReference>
<feature type="domain" description="HTH gntR-type" evidence="4">
    <location>
        <begin position="1"/>
        <end position="68"/>
    </location>
</feature>
<dbReference type="RefSeq" id="WP_119009972.1">
    <property type="nucleotide sequence ID" value="NZ_BJXK01000007.1"/>
</dbReference>
<dbReference type="Pfam" id="PF00392">
    <property type="entry name" value="GntR"/>
    <property type="match status" value="1"/>
</dbReference>
<evidence type="ECO:0000256" key="2">
    <source>
        <dbReference type="ARBA" id="ARBA00023125"/>
    </source>
</evidence>
<reference evidence="5 6" key="1">
    <citation type="submission" date="2019-07" db="EMBL/GenBank/DDBJ databases">
        <title>Whole genome shotgun sequence of Vibrio superstes NBRC 103154.</title>
        <authorList>
            <person name="Hosoyama A."/>
            <person name="Uohara A."/>
            <person name="Ohji S."/>
            <person name="Ichikawa N."/>
        </authorList>
    </citation>
    <scope>NUCLEOTIDE SEQUENCE [LARGE SCALE GENOMIC DNA]</scope>
    <source>
        <strain evidence="5 6">NBRC 103154</strain>
    </source>
</reference>
<dbReference type="SMART" id="SM00895">
    <property type="entry name" value="FCD"/>
    <property type="match status" value="1"/>
</dbReference>
<evidence type="ECO:0000256" key="3">
    <source>
        <dbReference type="ARBA" id="ARBA00023163"/>
    </source>
</evidence>
<protein>
    <submittedName>
        <fullName evidence="5">GntR family transcriptional regulator</fullName>
    </submittedName>
</protein>
<dbReference type="OrthoDB" id="5243844at2"/>
<keyword evidence="6" id="KW-1185">Reference proteome</keyword>
<dbReference type="Proteomes" id="UP000321113">
    <property type="component" value="Unassembled WGS sequence"/>
</dbReference>
<evidence type="ECO:0000259" key="4">
    <source>
        <dbReference type="PROSITE" id="PS50949"/>
    </source>
</evidence>
<dbReference type="InterPro" id="IPR036390">
    <property type="entry name" value="WH_DNA-bd_sf"/>
</dbReference>
<dbReference type="Gene3D" id="1.20.120.530">
    <property type="entry name" value="GntR ligand-binding domain-like"/>
    <property type="match status" value="1"/>
</dbReference>
<dbReference type="InterPro" id="IPR036388">
    <property type="entry name" value="WH-like_DNA-bd_sf"/>
</dbReference>
<keyword evidence="1" id="KW-0805">Transcription regulation</keyword>
<name>A0A511QR43_9VIBR</name>
<dbReference type="InterPro" id="IPR008920">
    <property type="entry name" value="TF_FadR/GntR_C"/>
</dbReference>
<dbReference type="SUPFAM" id="SSF48008">
    <property type="entry name" value="GntR ligand-binding domain-like"/>
    <property type="match status" value="1"/>
</dbReference>
<dbReference type="EMBL" id="BJXK01000007">
    <property type="protein sequence ID" value="GEM79793.1"/>
    <property type="molecule type" value="Genomic_DNA"/>
</dbReference>
<dbReference type="Gene3D" id="1.10.10.10">
    <property type="entry name" value="Winged helix-like DNA-binding domain superfamily/Winged helix DNA-binding domain"/>
    <property type="match status" value="1"/>
</dbReference>
<sequence length="223" mass="25299">MTTDEKVYQQILKAIVEHKLQPGVRLPEDKLSEAFGVSRTGIRKVLQRLALERFVVIQPNKGAHVNHPSQQEAEDVLSSRILLEPLLIADILSHWDEEKSCHFRSIVSQEKKAEQQNDLAMSIQLTAQFHFELARQSGNAVLANFIEQLCYRSSLIIAAYGSRSSVSCDCGDHSELLNLLDNSQQEQAIHWMTHHLERIKSSLDLKAGQEPSINFQQLFANME</sequence>
<keyword evidence="3" id="KW-0804">Transcription</keyword>
<dbReference type="SMART" id="SM00345">
    <property type="entry name" value="HTH_GNTR"/>
    <property type="match status" value="1"/>
</dbReference>
<evidence type="ECO:0000313" key="5">
    <source>
        <dbReference type="EMBL" id="GEM79793.1"/>
    </source>
</evidence>
<gene>
    <name evidence="5" type="ORF">VSU01S_20380</name>
</gene>
<dbReference type="InterPro" id="IPR011711">
    <property type="entry name" value="GntR_C"/>
</dbReference>
<dbReference type="CDD" id="cd07377">
    <property type="entry name" value="WHTH_GntR"/>
    <property type="match status" value="1"/>
</dbReference>
<dbReference type="PROSITE" id="PS50949">
    <property type="entry name" value="HTH_GNTR"/>
    <property type="match status" value="1"/>
</dbReference>
<dbReference type="PANTHER" id="PTHR43537:SF53">
    <property type="entry name" value="HTH-TYPE TRANSCRIPTIONAL REPRESSOR NANR"/>
    <property type="match status" value="1"/>
</dbReference>
<dbReference type="AlphaFoldDB" id="A0A511QR43"/>
<dbReference type="SUPFAM" id="SSF46785">
    <property type="entry name" value="Winged helix' DNA-binding domain"/>
    <property type="match status" value="1"/>
</dbReference>
<dbReference type="GO" id="GO:0003677">
    <property type="term" value="F:DNA binding"/>
    <property type="evidence" value="ECO:0007669"/>
    <property type="project" value="UniProtKB-KW"/>
</dbReference>
<comment type="caution">
    <text evidence="5">The sequence shown here is derived from an EMBL/GenBank/DDBJ whole genome shotgun (WGS) entry which is preliminary data.</text>
</comment>
<proteinExistence type="predicted"/>
<keyword evidence="2" id="KW-0238">DNA-binding</keyword>
<evidence type="ECO:0000256" key="1">
    <source>
        <dbReference type="ARBA" id="ARBA00023015"/>
    </source>
</evidence>
<evidence type="ECO:0000313" key="6">
    <source>
        <dbReference type="Proteomes" id="UP000321113"/>
    </source>
</evidence>
<dbReference type="Pfam" id="PF07729">
    <property type="entry name" value="FCD"/>
    <property type="match status" value="1"/>
</dbReference>
<accession>A0A511QR43</accession>
<organism evidence="5 6">
    <name type="scientific">Vibrio superstes NBRC 103154</name>
    <dbReference type="NCBI Taxonomy" id="1219062"/>
    <lineage>
        <taxon>Bacteria</taxon>
        <taxon>Pseudomonadati</taxon>
        <taxon>Pseudomonadota</taxon>
        <taxon>Gammaproteobacteria</taxon>
        <taxon>Vibrionales</taxon>
        <taxon>Vibrionaceae</taxon>
        <taxon>Vibrio</taxon>
    </lineage>
</organism>
<dbReference type="InterPro" id="IPR000524">
    <property type="entry name" value="Tscrpt_reg_HTH_GntR"/>
</dbReference>